<dbReference type="EC" id="1.2.4.2" evidence="3"/>
<dbReference type="SMART" id="SM00861">
    <property type="entry name" value="Transket_pyr"/>
    <property type="match status" value="1"/>
</dbReference>
<sequence length="1066" mass="119868">MLRVVRALNPILFRSLSPTGVSKRLLGLTGCNVLGARLLSTASASSSSDAATGAAAAAAAATAAQTTHRQPTLAESGLSSAEDFLNGTNANVLEEMYELWLREPSKVHGSWQAFFRNIETGAPLGQATSLLSRPQRERISRAAPSVTAGRDVLEVARDTVRVMSMIRAFRHRGHLVANLDPLNLSQASGHVVAGAHEESALSPARVRYDLDPVSYGFTEADMDRIFYVGGDLPGRPLRTLREIHSMLKNAYCGTIGFEYRHMLSKEEKDWIASRVEVFGPMFRFTPEEKRQIWNFTAEAELFEKFLSYKYATAKRFGLEGGESIIPGIQAMLLRGSELGIENVIIGMPHRGRLNVLAQVVKKPLEQIFHEFNPDESRTRVYLAGGSGDVKYHLGTSSDRTLANGKQMHLSLVANPSHLEAVDPVVVGKTRAKQFFTYDVDRRRTMALLLHGDAAFAGQGVVAETLELSDLHDYTIGGTVHVIINNQIGFTTDPKHARSSPYPTDVAKCVGIPIFHVNGDDVEAVVHVFRLAIEYRQRFRKDVVVDVFCYRRHGHNELDEPSFTQPLMYKKIAAHPTILQLYTHRLVNEQIVQPSEVQQMRDQHMRRYEISFRNAPNWKPRDSDWLASHWKGFKSEFQLSPIRQTGVDRDVLMRVGRALCRIPESLHIHPHLKRLLEHRKQMLEGEIGIDWALAEQLAFGALMCEGTHVRLSGQDSERGTFSQRHAALIDQDTEERYVPLDHIEGDPPGQFRVCNSSLSEYAVLGFEVGYSLESPRALVMHEAQFGDFMNGAQVIIDEFIASGEKKWRRQCGITMLLPHSFGGQGPDHSSARLERFLQLADDDPDEIPAELGMDNRMQIQRANLQVVNATTPANYFHVLRRQIHRDFRKPLILLTPKELLRLPECRSPLADFLTGTRFHRLIPETDPEIATGEKTRRLIFCQGKVYYELVAERKKRQIRDVSIVRLEQISPFPYDRVAETLSAYPKAELVWCQEEPKNAGAWFYVQPRIRTTLRGLIDEAHGKHRVVAYAGRKPAAAPATGIYTIHVAEQKELIDQALSDEPLPVTV</sequence>
<dbReference type="eggNOG" id="KOG0450">
    <property type="taxonomic scope" value="Eukaryota"/>
</dbReference>
<dbReference type="SUPFAM" id="SSF52518">
    <property type="entry name" value="Thiamin diphosphate-binding fold (THDP-binding)"/>
    <property type="match status" value="2"/>
</dbReference>
<dbReference type="PANTHER" id="PTHR23152:SF4">
    <property type="entry name" value="2-OXOADIPATE DEHYDROGENASE COMPLEX COMPONENT E1"/>
    <property type="match status" value="1"/>
</dbReference>
<dbReference type="PANTHER" id="PTHR23152">
    <property type="entry name" value="2-OXOGLUTARATE DEHYDROGENASE"/>
    <property type="match status" value="1"/>
</dbReference>
<dbReference type="Pfam" id="PF16870">
    <property type="entry name" value="OxoGdeHyase_C"/>
    <property type="match status" value="1"/>
</dbReference>
<dbReference type="AlphaFoldDB" id="M1V738"/>
<evidence type="ECO:0000256" key="8">
    <source>
        <dbReference type="ARBA" id="ARBA00042984"/>
    </source>
</evidence>
<dbReference type="FunFam" id="3.40.50.12470:FF:000003">
    <property type="entry name" value="2-oxoglutarate dehydrogenase E1 component"/>
    <property type="match status" value="1"/>
</dbReference>
<keyword evidence="4" id="KW-0560">Oxidoreductase</keyword>
<dbReference type="Gene3D" id="3.40.50.970">
    <property type="match status" value="1"/>
</dbReference>
<comment type="cofactor">
    <cofactor evidence="1">
        <name>thiamine diphosphate</name>
        <dbReference type="ChEBI" id="CHEBI:58937"/>
    </cofactor>
</comment>
<dbReference type="Gene3D" id="1.10.287.1150">
    <property type="entry name" value="TPP helical domain"/>
    <property type="match status" value="1"/>
</dbReference>
<dbReference type="InterPro" id="IPR001017">
    <property type="entry name" value="DH_E1"/>
</dbReference>
<dbReference type="Pfam" id="PF00676">
    <property type="entry name" value="E1_dh"/>
    <property type="match status" value="1"/>
</dbReference>
<evidence type="ECO:0000256" key="5">
    <source>
        <dbReference type="ARBA" id="ARBA00023052"/>
    </source>
</evidence>
<dbReference type="STRING" id="280699.M1V738"/>
<proteinExistence type="inferred from homology"/>
<dbReference type="EMBL" id="AP006488">
    <property type="protein sequence ID" value="BAM79449.1"/>
    <property type="molecule type" value="Genomic_DNA"/>
</dbReference>
<evidence type="ECO:0000256" key="7">
    <source>
        <dbReference type="ARBA" id="ARBA00040267"/>
    </source>
</evidence>
<evidence type="ECO:0000313" key="11">
    <source>
        <dbReference type="Proteomes" id="UP000007014"/>
    </source>
</evidence>
<reference evidence="10 11" key="2">
    <citation type="journal article" date="2007" name="BMC Biol.">
        <title>A 100%-complete sequence reveals unusually simple genomic features in the hot-spring red alga Cyanidioschyzon merolae.</title>
        <authorList>
            <person name="Nozaki H."/>
            <person name="Takano H."/>
            <person name="Misumi O."/>
            <person name="Terasawa K."/>
            <person name="Matsuzaki M."/>
            <person name="Maruyama S."/>
            <person name="Nishida K."/>
            <person name="Yagisawa F."/>
            <person name="Yoshida Y."/>
            <person name="Fujiwara T."/>
            <person name="Takio S."/>
            <person name="Tamura K."/>
            <person name="Chung S.J."/>
            <person name="Nakamura S."/>
            <person name="Kuroiwa H."/>
            <person name="Tanaka K."/>
            <person name="Sato N."/>
            <person name="Kuroiwa T."/>
        </authorList>
    </citation>
    <scope>NUCLEOTIDE SEQUENCE [LARGE SCALE GENOMIC DNA]</scope>
    <source>
        <strain evidence="10 11">10D</strain>
    </source>
</reference>
<evidence type="ECO:0000313" key="10">
    <source>
        <dbReference type="EMBL" id="BAM79449.1"/>
    </source>
</evidence>
<reference evidence="10 11" key="1">
    <citation type="journal article" date="2004" name="Nature">
        <title>Genome sequence of the ultrasmall unicellular red alga Cyanidioschyzon merolae 10D.</title>
        <authorList>
            <person name="Matsuzaki M."/>
            <person name="Misumi O."/>
            <person name="Shin-i T."/>
            <person name="Maruyama S."/>
            <person name="Takahara M."/>
            <person name="Miyagishima S."/>
            <person name="Mori T."/>
            <person name="Nishida K."/>
            <person name="Yagisawa F."/>
            <person name="Nishida K."/>
            <person name="Yoshida Y."/>
            <person name="Nishimura Y."/>
            <person name="Nakao S."/>
            <person name="Kobayashi T."/>
            <person name="Momoyama Y."/>
            <person name="Higashiyama T."/>
            <person name="Minoda A."/>
            <person name="Sano M."/>
            <person name="Nomoto H."/>
            <person name="Oishi K."/>
            <person name="Hayashi H."/>
            <person name="Ohta F."/>
            <person name="Nishizaka S."/>
            <person name="Haga S."/>
            <person name="Miura S."/>
            <person name="Morishita T."/>
            <person name="Kabeya Y."/>
            <person name="Terasawa K."/>
            <person name="Suzuki Y."/>
            <person name="Ishii Y."/>
            <person name="Asakawa S."/>
            <person name="Takano H."/>
            <person name="Ohta N."/>
            <person name="Kuroiwa H."/>
            <person name="Tanaka K."/>
            <person name="Shimizu N."/>
            <person name="Sugano S."/>
            <person name="Sato N."/>
            <person name="Nozaki H."/>
            <person name="Ogasawara N."/>
            <person name="Kohara Y."/>
            <person name="Kuroiwa T."/>
        </authorList>
    </citation>
    <scope>NUCLEOTIDE SEQUENCE [LARGE SCALE GENOMIC DNA]</scope>
    <source>
        <strain evidence="10 11">10D</strain>
    </source>
</reference>
<dbReference type="GO" id="GO:0005739">
    <property type="term" value="C:mitochondrion"/>
    <property type="evidence" value="ECO:0007669"/>
    <property type="project" value="TreeGrafter"/>
</dbReference>
<dbReference type="InterPro" id="IPR029061">
    <property type="entry name" value="THDP-binding"/>
</dbReference>
<dbReference type="Gramene" id="CMF068CT">
    <property type="protein sequence ID" value="CMF068CT"/>
    <property type="gene ID" value="CMF068C"/>
</dbReference>
<dbReference type="OMA" id="RDSYCRT"/>
<dbReference type="InterPro" id="IPR011603">
    <property type="entry name" value="2oxoglutarate_DH_E1"/>
</dbReference>
<dbReference type="Gene3D" id="3.40.50.12470">
    <property type="match status" value="1"/>
</dbReference>
<evidence type="ECO:0000259" key="9">
    <source>
        <dbReference type="SMART" id="SM00861"/>
    </source>
</evidence>
<evidence type="ECO:0000256" key="1">
    <source>
        <dbReference type="ARBA" id="ARBA00001964"/>
    </source>
</evidence>
<dbReference type="GO" id="GO:0006099">
    <property type="term" value="P:tricarboxylic acid cycle"/>
    <property type="evidence" value="ECO:0007669"/>
    <property type="project" value="TreeGrafter"/>
</dbReference>
<evidence type="ECO:0000256" key="4">
    <source>
        <dbReference type="ARBA" id="ARBA00023002"/>
    </source>
</evidence>
<evidence type="ECO:0000256" key="2">
    <source>
        <dbReference type="ARBA" id="ARBA00006936"/>
    </source>
</evidence>
<dbReference type="CDD" id="cd02016">
    <property type="entry name" value="TPP_E1_OGDC_like"/>
    <property type="match status" value="1"/>
</dbReference>
<dbReference type="GO" id="GO:0045252">
    <property type="term" value="C:oxoglutarate dehydrogenase complex"/>
    <property type="evidence" value="ECO:0007669"/>
    <property type="project" value="TreeGrafter"/>
</dbReference>
<evidence type="ECO:0000256" key="3">
    <source>
        <dbReference type="ARBA" id="ARBA00012280"/>
    </source>
</evidence>
<dbReference type="InterPro" id="IPR031717">
    <property type="entry name" value="ODO-1/KGD_C"/>
</dbReference>
<name>M1V738_CYAM1</name>
<dbReference type="GeneID" id="16993066"/>
<comment type="function">
    <text evidence="6">The 2-oxoglutarate dehydrogenase complex catalyzes the overall conversion of 2-oxoglutarate to succinyl-CoA and CO(2). It contains multiple copies of three enzymatic components: 2-oxoglutarate dehydrogenase (E1), dihydrolipoamide succinyltransferase (E2) and lipoamide dehydrogenase (E3).</text>
</comment>
<keyword evidence="5" id="KW-0786">Thiamine pyrophosphate</keyword>
<feature type="domain" description="Transketolase-like pyrimidine-binding" evidence="9">
    <location>
        <begin position="688"/>
        <end position="901"/>
    </location>
</feature>
<dbReference type="NCBIfam" id="NF006914">
    <property type="entry name" value="PRK09404.1"/>
    <property type="match status" value="1"/>
</dbReference>
<gene>
    <name evidence="10" type="ORF">CYME_CMF068C</name>
</gene>
<organism evidence="10 11">
    <name type="scientific">Cyanidioschyzon merolae (strain NIES-3377 / 10D)</name>
    <name type="common">Unicellular red alga</name>
    <dbReference type="NCBI Taxonomy" id="280699"/>
    <lineage>
        <taxon>Eukaryota</taxon>
        <taxon>Rhodophyta</taxon>
        <taxon>Bangiophyceae</taxon>
        <taxon>Cyanidiales</taxon>
        <taxon>Cyanidiaceae</taxon>
        <taxon>Cyanidioschyzon</taxon>
    </lineage>
</organism>
<dbReference type="InterPro" id="IPR032106">
    <property type="entry name" value="2-oxogl_dehyd_N"/>
</dbReference>
<dbReference type="HOGENOM" id="CLU_004709_1_0_1"/>
<dbReference type="PIRSF" id="PIRSF000157">
    <property type="entry name" value="Oxoglu_dh_E1"/>
    <property type="match status" value="1"/>
</dbReference>
<evidence type="ECO:0000256" key="6">
    <source>
        <dbReference type="ARBA" id="ARBA00037426"/>
    </source>
</evidence>
<dbReference type="InterPro" id="IPR042179">
    <property type="entry name" value="KGD_C_sf"/>
</dbReference>
<dbReference type="Pfam" id="PF16078">
    <property type="entry name" value="2-oxogl_dehyd_N"/>
    <property type="match status" value="1"/>
</dbReference>
<accession>M1V738</accession>
<dbReference type="RefSeq" id="XP_005535735.1">
    <property type="nucleotide sequence ID" value="XM_005535678.1"/>
</dbReference>
<dbReference type="NCBIfam" id="NF008907">
    <property type="entry name" value="PRK12270.1"/>
    <property type="match status" value="1"/>
</dbReference>
<dbReference type="Gene3D" id="3.40.50.11610">
    <property type="entry name" value="Multifunctional 2-oxoglutarate metabolism enzyme, C-terminal domain"/>
    <property type="match status" value="1"/>
</dbReference>
<dbReference type="GO" id="GO:0004591">
    <property type="term" value="F:oxoglutarate dehydrogenase (succinyl-transferring) activity"/>
    <property type="evidence" value="ECO:0007669"/>
    <property type="project" value="UniProtKB-EC"/>
</dbReference>
<dbReference type="InterPro" id="IPR005475">
    <property type="entry name" value="Transketolase-like_Pyr-bd"/>
</dbReference>
<dbReference type="Pfam" id="PF02779">
    <property type="entry name" value="Transket_pyr"/>
    <property type="match status" value="1"/>
</dbReference>
<dbReference type="GO" id="GO:0030976">
    <property type="term" value="F:thiamine pyrophosphate binding"/>
    <property type="evidence" value="ECO:0007669"/>
    <property type="project" value="InterPro"/>
</dbReference>
<dbReference type="OrthoDB" id="413077at2759"/>
<comment type="similarity">
    <text evidence="2">Belongs to the alpha-ketoglutarate dehydrogenase family.</text>
</comment>
<protein>
    <recommendedName>
        <fullName evidence="7">2-oxoglutarate dehydrogenase, mitochondrial</fullName>
        <ecNumber evidence="3">1.2.4.2</ecNumber>
    </recommendedName>
    <alternativeName>
        <fullName evidence="8">2-oxoglutarate dehydrogenase complex component E1</fullName>
    </alternativeName>
</protein>
<dbReference type="KEGG" id="cme:CYME_CMF068C"/>
<dbReference type="Proteomes" id="UP000007014">
    <property type="component" value="Chromosome 6"/>
</dbReference>
<keyword evidence="11" id="KW-1185">Reference proteome</keyword>
<dbReference type="NCBIfam" id="TIGR00239">
    <property type="entry name" value="2oxo_dh_E1"/>
    <property type="match status" value="1"/>
</dbReference>